<dbReference type="Gene3D" id="3.55.50.30">
    <property type="match status" value="1"/>
</dbReference>
<proteinExistence type="predicted"/>
<sequence length="370" mass="41506">MFDYTKYRPEDLAADRSFRSWKLDGDAEDARFWTEWIELHPHKQNDVAKAELLLEAVGDTFDQITEFEIRDELHRLAQRLDEPSAETNSREVSLWPGRSRWIWAAASLIGVVSLAWWLTQSTPAGPIALTYAELVENAEDQLVEYVNTDKLPHTLALPDESTIVLQPGSKVSYQKEFAGDQRVVYLAGEGFFDVVKNPAKPFFVYANTVVTKVLGTSFAVKASPGGDQVQVEVVTGRVSVFKNNGRALSERTKAPETGNEIILKPNQKLVFLADENQFSRSLVAQPEVLESTPQQLTFTFKATPIEDVFGALEKAYGIEIVYDKELMKNCYLTGSFADEPLFEKLDLITRTISANYQQIDGQIVISSHGC</sequence>
<accession>A0A8J3G8V0</accession>
<dbReference type="EMBL" id="BMXF01000002">
    <property type="protein sequence ID" value="GHB68384.1"/>
    <property type="molecule type" value="Genomic_DNA"/>
</dbReference>
<dbReference type="Pfam" id="PF04773">
    <property type="entry name" value="FecR"/>
    <property type="match status" value="1"/>
</dbReference>
<evidence type="ECO:0000313" key="3">
    <source>
        <dbReference type="EMBL" id="GHB68384.1"/>
    </source>
</evidence>
<dbReference type="PANTHER" id="PTHR30273">
    <property type="entry name" value="PERIPLASMIC SIGNAL SENSOR AND SIGMA FACTOR ACTIVATOR FECR-RELATED"/>
    <property type="match status" value="1"/>
</dbReference>
<feature type="domain" description="FecR protein" evidence="1">
    <location>
        <begin position="154"/>
        <end position="238"/>
    </location>
</feature>
<evidence type="ECO:0000259" key="1">
    <source>
        <dbReference type="Pfam" id="PF04773"/>
    </source>
</evidence>
<name>A0A8J3G8V0_9BACT</name>
<feature type="domain" description="Protein FecR C-terminal" evidence="2">
    <location>
        <begin position="298"/>
        <end position="365"/>
    </location>
</feature>
<gene>
    <name evidence="3" type="ORF">GCM10007390_22180</name>
</gene>
<dbReference type="Pfam" id="PF16344">
    <property type="entry name" value="FecR_C"/>
    <property type="match status" value="1"/>
</dbReference>
<dbReference type="InterPro" id="IPR032508">
    <property type="entry name" value="FecR_C"/>
</dbReference>
<dbReference type="GO" id="GO:0016989">
    <property type="term" value="F:sigma factor antagonist activity"/>
    <property type="evidence" value="ECO:0007669"/>
    <property type="project" value="TreeGrafter"/>
</dbReference>
<comment type="caution">
    <text evidence="3">The sequence shown here is derived from an EMBL/GenBank/DDBJ whole genome shotgun (WGS) entry which is preliminary data.</text>
</comment>
<protein>
    <recommendedName>
        <fullName evidence="5">FecR family protein</fullName>
    </recommendedName>
</protein>
<dbReference type="PANTHER" id="PTHR30273:SF2">
    <property type="entry name" value="PROTEIN FECR"/>
    <property type="match status" value="1"/>
</dbReference>
<keyword evidence="4" id="KW-1185">Reference proteome</keyword>
<dbReference type="InterPro" id="IPR006860">
    <property type="entry name" value="FecR"/>
</dbReference>
<dbReference type="Gene3D" id="2.60.120.1440">
    <property type="match status" value="1"/>
</dbReference>
<evidence type="ECO:0000313" key="4">
    <source>
        <dbReference type="Proteomes" id="UP000598271"/>
    </source>
</evidence>
<dbReference type="AlphaFoldDB" id="A0A8J3G8V0"/>
<organism evidence="3 4">
    <name type="scientific">Persicitalea jodogahamensis</name>
    <dbReference type="NCBI Taxonomy" id="402147"/>
    <lineage>
        <taxon>Bacteria</taxon>
        <taxon>Pseudomonadati</taxon>
        <taxon>Bacteroidota</taxon>
        <taxon>Cytophagia</taxon>
        <taxon>Cytophagales</taxon>
        <taxon>Spirosomataceae</taxon>
        <taxon>Persicitalea</taxon>
    </lineage>
</organism>
<evidence type="ECO:0008006" key="5">
    <source>
        <dbReference type="Google" id="ProtNLM"/>
    </source>
</evidence>
<dbReference type="InterPro" id="IPR012373">
    <property type="entry name" value="Ferrdict_sens_TM"/>
</dbReference>
<evidence type="ECO:0000259" key="2">
    <source>
        <dbReference type="Pfam" id="PF16344"/>
    </source>
</evidence>
<reference evidence="3 4" key="1">
    <citation type="journal article" date="2014" name="Int. J. Syst. Evol. Microbiol.">
        <title>Complete genome sequence of Corynebacterium casei LMG S-19264T (=DSM 44701T), isolated from a smear-ripened cheese.</title>
        <authorList>
            <consortium name="US DOE Joint Genome Institute (JGI-PGF)"/>
            <person name="Walter F."/>
            <person name="Albersmeier A."/>
            <person name="Kalinowski J."/>
            <person name="Ruckert C."/>
        </authorList>
    </citation>
    <scope>NUCLEOTIDE SEQUENCE [LARGE SCALE GENOMIC DNA]</scope>
    <source>
        <strain evidence="3 4">KCTC 12866</strain>
    </source>
</reference>
<dbReference type="PIRSF" id="PIRSF018266">
    <property type="entry name" value="FecR"/>
    <property type="match status" value="1"/>
</dbReference>
<dbReference type="RefSeq" id="WP_189564514.1">
    <property type="nucleotide sequence ID" value="NZ_BMXF01000002.1"/>
</dbReference>
<dbReference type="Proteomes" id="UP000598271">
    <property type="component" value="Unassembled WGS sequence"/>
</dbReference>